<keyword evidence="4" id="KW-0804">Transcription</keyword>
<gene>
    <name evidence="13" type="ORF">Sango_0196800</name>
</gene>
<feature type="domain" description="CCR4-NOT transcription complex subunit 1-like NOT1 connector" evidence="12">
    <location>
        <begin position="1798"/>
        <end position="1957"/>
    </location>
</feature>
<feature type="domain" description="CCR4-NOT transcription complex subunit 1 HEAT repeat" evidence="11">
    <location>
        <begin position="548"/>
        <end position="694"/>
    </location>
</feature>
<evidence type="ECO:0000256" key="3">
    <source>
        <dbReference type="ARBA" id="ARBA00023015"/>
    </source>
</evidence>
<evidence type="ECO:0000256" key="6">
    <source>
        <dbReference type="SAM" id="MobiDB-lite"/>
    </source>
</evidence>
<dbReference type="Pfam" id="PF12842">
    <property type="entry name" value="DUF3819"/>
    <property type="match status" value="1"/>
</dbReference>
<feature type="domain" description="CCR4-Not complex component Not1 C-terminal" evidence="7">
    <location>
        <begin position="2162"/>
        <end position="2521"/>
    </location>
</feature>
<dbReference type="Proteomes" id="UP001289374">
    <property type="component" value="Unassembled WGS sequence"/>
</dbReference>
<feature type="region of interest" description="Disordered" evidence="6">
    <location>
        <begin position="1749"/>
        <end position="1772"/>
    </location>
</feature>
<dbReference type="GO" id="GO:0060090">
    <property type="term" value="F:molecular adaptor activity"/>
    <property type="evidence" value="ECO:0007669"/>
    <property type="project" value="TreeGrafter"/>
</dbReference>
<dbReference type="Pfam" id="PF04054">
    <property type="entry name" value="Not1"/>
    <property type="match status" value="1"/>
</dbReference>
<feature type="domain" description="CCR4-NOT transcription complex subunit 1" evidence="8">
    <location>
        <begin position="1453"/>
        <end position="1594"/>
    </location>
</feature>
<feature type="domain" description="CCR4-NOT transcription complex subunit 1 CAF1-binding" evidence="9">
    <location>
        <begin position="1110"/>
        <end position="1328"/>
    </location>
</feature>
<dbReference type="Pfam" id="PF25097">
    <property type="entry name" value="ARM_Cnot1"/>
    <property type="match status" value="1"/>
</dbReference>
<keyword evidence="5" id="KW-0539">Nucleus</keyword>
<dbReference type="Pfam" id="PF16418">
    <property type="entry name" value="CNOT1_HEAT"/>
    <property type="match status" value="1"/>
</dbReference>
<reference evidence="13" key="1">
    <citation type="submission" date="2020-06" db="EMBL/GenBank/DDBJ databases">
        <authorList>
            <person name="Li T."/>
            <person name="Hu X."/>
            <person name="Zhang T."/>
            <person name="Song X."/>
            <person name="Zhang H."/>
            <person name="Dai N."/>
            <person name="Sheng W."/>
            <person name="Hou X."/>
            <person name="Wei L."/>
        </authorList>
    </citation>
    <scope>NUCLEOTIDE SEQUENCE</scope>
    <source>
        <strain evidence="13">K16</strain>
        <tissue evidence="13">Leaf</tissue>
    </source>
</reference>
<dbReference type="Gene3D" id="1.25.40.800">
    <property type="match status" value="1"/>
</dbReference>
<dbReference type="FunFam" id="1.25.40.790:FF:000002">
    <property type="entry name" value="Transcription regulator"/>
    <property type="match status" value="1"/>
</dbReference>
<evidence type="ECO:0000256" key="2">
    <source>
        <dbReference type="ARBA" id="ARBA00022491"/>
    </source>
</evidence>
<reference evidence="13" key="2">
    <citation type="journal article" date="2024" name="Plant">
        <title>Genomic evolution and insights into agronomic trait innovations of Sesamum species.</title>
        <authorList>
            <person name="Miao H."/>
            <person name="Wang L."/>
            <person name="Qu L."/>
            <person name="Liu H."/>
            <person name="Sun Y."/>
            <person name="Le M."/>
            <person name="Wang Q."/>
            <person name="Wei S."/>
            <person name="Zheng Y."/>
            <person name="Lin W."/>
            <person name="Duan Y."/>
            <person name="Cao H."/>
            <person name="Xiong S."/>
            <person name="Wang X."/>
            <person name="Wei L."/>
            <person name="Li C."/>
            <person name="Ma Q."/>
            <person name="Ju M."/>
            <person name="Zhao R."/>
            <person name="Li G."/>
            <person name="Mu C."/>
            <person name="Tian Q."/>
            <person name="Mei H."/>
            <person name="Zhang T."/>
            <person name="Gao T."/>
            <person name="Zhang H."/>
        </authorList>
    </citation>
    <scope>NUCLEOTIDE SEQUENCE</scope>
    <source>
        <strain evidence="13">K16</strain>
    </source>
</reference>
<dbReference type="GO" id="GO:0030015">
    <property type="term" value="C:CCR4-NOT core complex"/>
    <property type="evidence" value="ECO:0007669"/>
    <property type="project" value="InterPro"/>
</dbReference>
<dbReference type="Pfam" id="PF16415">
    <property type="entry name" value="CNOT1_CAF1_bind"/>
    <property type="match status" value="1"/>
</dbReference>
<name>A0AAE1XH17_9LAMI</name>
<keyword evidence="2" id="KW-0678">Repressor</keyword>
<dbReference type="FunFam" id="1.25.40.180:FF:000012">
    <property type="entry name" value="Ccr4-Not transcription complex subunit"/>
    <property type="match status" value="1"/>
</dbReference>
<dbReference type="GO" id="GO:0017148">
    <property type="term" value="P:negative regulation of translation"/>
    <property type="evidence" value="ECO:0007669"/>
    <property type="project" value="InterPro"/>
</dbReference>
<evidence type="ECO:0000313" key="14">
    <source>
        <dbReference type="Proteomes" id="UP001289374"/>
    </source>
</evidence>
<dbReference type="InterPro" id="IPR024557">
    <property type="entry name" value="CNOT1_dom_4"/>
</dbReference>
<feature type="region of interest" description="Disordered" evidence="6">
    <location>
        <begin position="2524"/>
        <end position="2545"/>
    </location>
</feature>
<dbReference type="InterPro" id="IPR032191">
    <property type="entry name" value="CNOT1_CAF1_bind"/>
</dbReference>
<feature type="domain" description="CCR4-NOT transcription complex subunit 1 TTP binding" evidence="10">
    <location>
        <begin position="728"/>
        <end position="908"/>
    </location>
</feature>
<evidence type="ECO:0000259" key="9">
    <source>
        <dbReference type="Pfam" id="PF16415"/>
    </source>
</evidence>
<keyword evidence="14" id="KW-1185">Reference proteome</keyword>
<evidence type="ECO:0000256" key="4">
    <source>
        <dbReference type="ARBA" id="ARBA00023163"/>
    </source>
</evidence>
<dbReference type="GO" id="GO:0000932">
    <property type="term" value="C:P-body"/>
    <property type="evidence" value="ECO:0007669"/>
    <property type="project" value="TreeGrafter"/>
</dbReference>
<organism evidence="13 14">
    <name type="scientific">Sesamum angolense</name>
    <dbReference type="NCBI Taxonomy" id="2727404"/>
    <lineage>
        <taxon>Eukaryota</taxon>
        <taxon>Viridiplantae</taxon>
        <taxon>Streptophyta</taxon>
        <taxon>Embryophyta</taxon>
        <taxon>Tracheophyta</taxon>
        <taxon>Spermatophyta</taxon>
        <taxon>Magnoliopsida</taxon>
        <taxon>eudicotyledons</taxon>
        <taxon>Gunneridae</taxon>
        <taxon>Pentapetalae</taxon>
        <taxon>asterids</taxon>
        <taxon>lamiids</taxon>
        <taxon>Lamiales</taxon>
        <taxon>Pedaliaceae</taxon>
        <taxon>Sesamum</taxon>
    </lineage>
</organism>
<evidence type="ECO:0000259" key="10">
    <source>
        <dbReference type="Pfam" id="PF16417"/>
    </source>
</evidence>
<dbReference type="InterPro" id="IPR055454">
    <property type="entry name" value="CNOT1-like_NOT1_connector"/>
</dbReference>
<keyword evidence="3" id="KW-0805">Transcription regulation</keyword>
<evidence type="ECO:0000256" key="5">
    <source>
        <dbReference type="ARBA" id="ARBA00023242"/>
    </source>
</evidence>
<evidence type="ECO:0000259" key="7">
    <source>
        <dbReference type="Pfam" id="PF04054"/>
    </source>
</evidence>
<dbReference type="Gene3D" id="1.25.40.840">
    <property type="entry name" value="CCR4-NOT transcription complex subunit 1 TTP binding domain"/>
    <property type="match status" value="1"/>
</dbReference>
<dbReference type="GO" id="GO:0000289">
    <property type="term" value="P:nuclear-transcribed mRNA poly(A) tail shortening"/>
    <property type="evidence" value="ECO:0007669"/>
    <property type="project" value="UniProtKB-ARBA"/>
</dbReference>
<dbReference type="InterPro" id="IPR038535">
    <property type="entry name" value="CNOT1_TTP_bind_sf"/>
</dbReference>
<dbReference type="Gene3D" id="1.25.40.790">
    <property type="match status" value="1"/>
</dbReference>
<dbReference type="FunFam" id="1.25.40.800:FF:000001">
    <property type="entry name" value="CCR4-NOT transcription complex subunit 1"/>
    <property type="match status" value="1"/>
</dbReference>
<evidence type="ECO:0000259" key="11">
    <source>
        <dbReference type="Pfam" id="PF16418"/>
    </source>
</evidence>
<dbReference type="GO" id="GO:0005634">
    <property type="term" value="C:nucleus"/>
    <property type="evidence" value="ECO:0007669"/>
    <property type="project" value="UniProtKB-SubCell"/>
</dbReference>
<evidence type="ECO:0000259" key="8">
    <source>
        <dbReference type="Pfam" id="PF12842"/>
    </source>
</evidence>
<sequence length="2545" mass="280957">MIPFSSKISSQVRFLLQSLNDSNSDSVFQELCKNPMNFSLTINLVMKLNIFSRGLLSVRLCGDLVLLDLLKFLVEALDTDHVGIYCPIIFFVPSGVIYLEDNGCICNCCTAQGMEGSILLLQTCLDHLNIYGKDLKNVKLHPVYSSIFKHILDKPNFSTVFSESLRTTAINEELLQSVSGALQLVVSEKIGIGLALSSSENHDIRMCGKNFCMGQIAELCANPMVFESTELIQQILMFLNRSEGLSKHVDSFMQMLSLVQLKEGAKFILAPFLPDELREDNFFRHIDLLNEGVEDDFDAILAEMEKEISMADVMSELGYGCTVNVSQCKEMLSLFLPLCDATIAKIIGTIARTYSGLDDNQTVFATFRSALGGNNILDLPPVDSWDGEVLVDSIKQLSPGINWINVMEKLDHEGFYIPNEAAFSFFMFVYKHACQDPFPLHAICGSVWNNIEGQLSFLKHAVSVSPDVFTFAHSERQLSFDDAVIGDTFQQVNYAWSCRDLLEVLCQISERGHASAVRSLLEYPLTRCPEVLLLGMAHVNTAYNLIQNEVASALIPMALKNASGNSLVLNLWHVNRSMLLRGLIDAVHLDQDNISRILDVCQELKILSPVLDMIPFHFGIRLAALASKKEIMDLDNWLSTHLATNKDAFYEECLRFVKDVQIGAQDVSANRFHPPGALLNIYLEACPTVLKVLQSHAGVVSSSLLAEEMEKLDVTHMRANSRIKNGGSSDSTSDNYADDIEAESNAYFHQMFSGQLSIDAMIQMLTRFKEASDKREQSIFECMIGNLFEEYKFFSKYPERQLRIAAILFAVYNSKVNEVLMFLLSGSLIKHQLVTHLTLGIALRAVLDALRKPADSKMFSFGTKALEQFVDRLIEWPQYCNHILQISHLRAAHADLVAFIERALNRISAAHAEPDIVHNATSDHHHGPIQSAVNMEVPGSSFSLVGPGSAQTGLLVSSPIQLPQRPTSSLDERKPSLSNYMKPAQFSGGQTAIAPSSDTAGIQKAIKMQSHSGVGVPSLHSASPGFPRSSRATSARFGSALNIETLVAAAERRETPIECSKYSIKLYGAICQMYGLQMHQKKKTEIFASTFYNLKSSRVCLTLYGGHFQHAPASEIQDKISFIINNLSAANVEAKAKEFTEILNEQYYPWFAQYMVMKRASIETNFHDLYLKFLDKVNLKALNKEIVQATYENCKVLLGSELIKSSVEERSLLKNLGSWLGKITIGKNQVLRAREIDPKSLIIEAYEKGLMIAVIPFTSKILEPCSNSLAYQPPNPWTMGILGLLAEIYAMPNLKMNLKFEIEVLFKNLGVDLKEVTPTSLLKDRVREVEGNPDFSNKDVGSSQPPIVNEVKSGIISTLNQVEVPLDVAAPPHAGGHSRIVSQYGAPLHHSSGTLTEDEKLVSLGFSDQLPSAPGLLQGQPQFSVNQLPVPAANIEQQVVVNKKLQAYGLHLHFQSVLPIAMDRAVKEIVSSIVQRSVSIATQTTKELVLKDYAMEPDETLIRNAAHLMVARLAGSLAHVTCKEPLRGSISGQLRSSLQGLSISSELLEQAVQLVTNDNLDLGCVLIEQAATEKAVQTIDGEIAQQLSIRRKHRESVGPTFYDASLYAQGQMGVLPEALRPKPGHLSHSQQRVYEDFARFPGQNRSSQSSNAVPVAPSASSAVGGLSRQFASASGQISPSVYSSGLVNTGLGAVPQTLEISSDEIDSVGAQIPSVSSTQIAIGDGPQALESDTIASFTPASTPDLQVMEPSNSVKESGTAAQPMNSALASERPGSNVLEPLLTTGDALDKYQTISEKLENLLSNDAKEAEIQGVIAEVPAVILRCISRDEAALAVAQKVFKGLYENASNSAHVDAHLAILAAIRDVSKLVVKELTSWVIYSEEDRKFNKDITIGLIRSELLNLAEYNVHMAKLLDAGRNKAATEFVISLIQTLVINDSKLAARPGSPESLQQLVEIAKNPASAATLSPVAAGKEDNMRTSRDKKATVLPGASREDYTATELVDSDPAGFHEQVSVLFAEWYQICELPGANDAACARFVLHLQQRGLLKGDEISDRFFRRIMELSVSHCVSSEVMNSSPSPSHQGQPLSFLAIDICAKLVFSILKFCPVDHGSNKLSLLPKVLAVTVKFIQKDAEEKRASFNPRPFFRLFVNWLLDLCSLDPVFDGANFQVLTALANSFHAIQPLKVPGFSFAWLELVSHRSFMPKLLAANAQKGWPYFQRLLVDLFQFMEPFLRNAELGEPVCLSFLKNFHLLPADFNAICPYFCKSVFSFCDVIPPSCIQMRNIILSAFPRNMRLPDPSTPNLKIDLLAEISQSPRILSEVDAALKAKQIKSDVDEYLKTRQQGSSFLAELKQKLLLSPTDAARAGTRYNVPLINSLVLYVGMQAIQQLQARAPSHSQSMASMTAFLVSAALDIFQTLIMDLDTEGRYLFLNAVANQLRYPNNHTHYFSFILLYLFAESNQEMIQEQITRVLLERLIVNRPHPWGLLITFIELIKNPRYNFWSRSFTRCAPEIEKLFESVSRSCGGPKPVDDSVVSGGIPDNMH</sequence>
<comment type="caution">
    <text evidence="13">The sequence shown here is derived from an EMBL/GenBank/DDBJ whole genome shotgun (WGS) entry which is preliminary data.</text>
</comment>
<dbReference type="InterPro" id="IPR032193">
    <property type="entry name" value="CNOT1_TTP_bind"/>
</dbReference>
<dbReference type="PANTHER" id="PTHR13162:SF8">
    <property type="entry name" value="CCR4-NOT TRANSCRIPTION COMPLEX SUBUNIT 1"/>
    <property type="match status" value="1"/>
</dbReference>
<proteinExistence type="predicted"/>
<dbReference type="CDD" id="cd20710">
    <property type="entry name" value="NOT1_connector"/>
    <property type="match status" value="1"/>
</dbReference>
<dbReference type="FunFam" id="1.25.40.840:FF:000003">
    <property type="entry name" value="Transcription regulator"/>
    <property type="match status" value="1"/>
</dbReference>
<dbReference type="Gene3D" id="1.25.40.180">
    <property type="match status" value="1"/>
</dbReference>
<dbReference type="PANTHER" id="PTHR13162">
    <property type="entry name" value="CCR4-NOT TRANSCRIPTION COMPLEX"/>
    <property type="match status" value="1"/>
</dbReference>
<dbReference type="InterPro" id="IPR007196">
    <property type="entry name" value="CCR4-Not_Not1_C"/>
</dbReference>
<comment type="subcellular location">
    <subcellularLocation>
        <location evidence="1">Nucleus</location>
    </subcellularLocation>
</comment>
<evidence type="ECO:0000259" key="12">
    <source>
        <dbReference type="Pfam" id="PF25097"/>
    </source>
</evidence>
<evidence type="ECO:0000256" key="1">
    <source>
        <dbReference type="ARBA" id="ARBA00004123"/>
    </source>
</evidence>
<protein>
    <submittedName>
        <fullName evidence="13">CCR4-NOT transcription complex subunit</fullName>
    </submittedName>
</protein>
<dbReference type="InterPro" id="IPR040398">
    <property type="entry name" value="Not1"/>
</dbReference>
<evidence type="ECO:0000313" key="13">
    <source>
        <dbReference type="EMBL" id="KAK4411238.1"/>
    </source>
</evidence>
<dbReference type="Pfam" id="PF16417">
    <property type="entry name" value="CNOT1_TTP_bind"/>
    <property type="match status" value="1"/>
</dbReference>
<accession>A0AAE1XH17</accession>
<feature type="compositionally biased region" description="Polar residues" evidence="6">
    <location>
        <begin position="1749"/>
        <end position="1768"/>
    </location>
</feature>
<dbReference type="InterPro" id="IPR032194">
    <property type="entry name" value="CNOT1_HEAT"/>
</dbReference>
<dbReference type="EMBL" id="JACGWL010000001">
    <property type="protein sequence ID" value="KAK4411238.1"/>
    <property type="molecule type" value="Genomic_DNA"/>
</dbReference>